<dbReference type="AlphaFoldDB" id="A0A1S3Y925"/>
<organism evidence="2">
    <name type="scientific">Nicotiana tabacum</name>
    <name type="common">Common tobacco</name>
    <dbReference type="NCBI Taxonomy" id="4097"/>
    <lineage>
        <taxon>Eukaryota</taxon>
        <taxon>Viridiplantae</taxon>
        <taxon>Streptophyta</taxon>
        <taxon>Embryophyta</taxon>
        <taxon>Tracheophyta</taxon>
        <taxon>Spermatophyta</taxon>
        <taxon>Magnoliopsida</taxon>
        <taxon>eudicotyledons</taxon>
        <taxon>Gunneridae</taxon>
        <taxon>Pentapetalae</taxon>
        <taxon>asterids</taxon>
        <taxon>lamiids</taxon>
        <taxon>Solanales</taxon>
        <taxon>Solanaceae</taxon>
        <taxon>Nicotianoideae</taxon>
        <taxon>Nicotianeae</taxon>
        <taxon>Nicotiana</taxon>
    </lineage>
</organism>
<protein>
    <recommendedName>
        <fullName evidence="1">DUF4283 domain-containing protein</fullName>
    </recommendedName>
</protein>
<sequence length="345" mass="39285">MSRRRRNAGPTAPIDPVQLVTPAHGVDATVNTIPMDKEVVSPNITARRLHFSEISDPVKPLPTVAEVVRGNRNAQMGKSLSFMPPIERDGQRVVRISVEDFQPQIDYWANALIGYVIDDNPNAKMMENFMMHVWNFVSKPQILMHAEGYCIFRFNSEEDKELVIQSGPYSYRNKPMVLKPWEIDFSFSNDVLSTIPVWIRFPGLPVGYWSTDVLSKLASAVGRPLYTDKITAHYEKISFARVLVEVDAAHPLPDQIHIDTPFGMKIQQIEYDWKPSFCNHCLKFGHDSIDCWYNAGKDQEVGDHVKERKQKANIPNLIKRTKQEWVPKSCADAIANLPVQPKQTS</sequence>
<dbReference type="PANTHER" id="PTHR33233:SF17">
    <property type="entry name" value="DUF4283 DOMAIN-CONTAINING PROTEIN"/>
    <property type="match status" value="1"/>
</dbReference>
<dbReference type="KEGG" id="nta:107773643"/>
<accession>A0A1S3Y925</accession>
<evidence type="ECO:0000259" key="1">
    <source>
        <dbReference type="Pfam" id="PF14111"/>
    </source>
</evidence>
<dbReference type="OMA" id="PQILMHA"/>
<dbReference type="PaxDb" id="4097-A0A1S3Y925"/>
<name>A0A1S3Y925_TOBAC</name>
<feature type="domain" description="DUF4283" evidence="1">
    <location>
        <begin position="107"/>
        <end position="188"/>
    </location>
</feature>
<dbReference type="RefSeq" id="XP_016448534.1">
    <property type="nucleotide sequence ID" value="XM_016593048.1"/>
</dbReference>
<dbReference type="PANTHER" id="PTHR33233">
    <property type="entry name" value="ENDONUCLEASE/EXONUCLEASE/PHOSPHATASE"/>
    <property type="match status" value="1"/>
</dbReference>
<dbReference type="OrthoDB" id="1304801at2759"/>
<dbReference type="Pfam" id="PF14111">
    <property type="entry name" value="DUF4283"/>
    <property type="match status" value="1"/>
</dbReference>
<reference evidence="2" key="1">
    <citation type="submission" date="2025-08" db="UniProtKB">
        <authorList>
            <consortium name="RefSeq"/>
        </authorList>
    </citation>
    <scope>IDENTIFICATION</scope>
</reference>
<dbReference type="InterPro" id="IPR025558">
    <property type="entry name" value="DUF4283"/>
</dbReference>
<evidence type="ECO:0000313" key="2">
    <source>
        <dbReference type="RefSeq" id="XP_016448534.1"/>
    </source>
</evidence>
<gene>
    <name evidence="2" type="primary">LOC107773643</name>
</gene>
<proteinExistence type="predicted"/>